<dbReference type="AlphaFoldDB" id="A0A839AGN8"/>
<dbReference type="GO" id="GO:0016301">
    <property type="term" value="F:kinase activity"/>
    <property type="evidence" value="ECO:0007669"/>
    <property type="project" value="UniProtKB-KW"/>
</dbReference>
<dbReference type="InterPro" id="IPR029056">
    <property type="entry name" value="Ribokinase-like"/>
</dbReference>
<dbReference type="RefSeq" id="WP_182165299.1">
    <property type="nucleotide sequence ID" value="NZ_JACFXV010000053.1"/>
</dbReference>
<keyword evidence="2 4" id="KW-0418">Kinase</keyword>
<dbReference type="Proteomes" id="UP000541109">
    <property type="component" value="Unassembled WGS sequence"/>
</dbReference>
<comment type="caution">
    <text evidence="4">The sequence shown here is derived from an EMBL/GenBank/DDBJ whole genome shotgun (WGS) entry which is preliminary data.</text>
</comment>
<dbReference type="InterPro" id="IPR011611">
    <property type="entry name" value="PfkB_dom"/>
</dbReference>
<gene>
    <name evidence="4" type="ORF">H2509_11295</name>
</gene>
<dbReference type="PROSITE" id="PS00583">
    <property type="entry name" value="PFKB_KINASES_1"/>
    <property type="match status" value="1"/>
</dbReference>
<evidence type="ECO:0000256" key="2">
    <source>
        <dbReference type="ARBA" id="ARBA00022777"/>
    </source>
</evidence>
<dbReference type="InterPro" id="IPR002173">
    <property type="entry name" value="Carboh/pur_kinase_PfkB_CS"/>
</dbReference>
<keyword evidence="1" id="KW-0808">Transferase</keyword>
<evidence type="ECO:0000256" key="1">
    <source>
        <dbReference type="ARBA" id="ARBA00022679"/>
    </source>
</evidence>
<dbReference type="SUPFAM" id="SSF53613">
    <property type="entry name" value="Ribokinase-like"/>
    <property type="match status" value="1"/>
</dbReference>
<name>A0A839AGN8_9HYPH</name>
<protein>
    <submittedName>
        <fullName evidence="4">Kinase</fullName>
    </submittedName>
</protein>
<sequence>MTTVAPRPGDYPVALFGAIHMDTIAHANVTILRETSTPARFETRPGGVAANVARALARLGSTPALVGAVGRDSNGEALLMRLAAEGVSIAAVIRSPLPTGRYIALHDPDGGLAAAAVDAAITDRLEADAFLPLHPATRNASCWFIEANLPPPLLESLLDTAGSRRVIADAVSRAKAERLKPFLRRIGLLFCNRAEASVLTGLNEASPVAELGEGLLGLGVGACCVMDGAEPIAYGDRSGIRLYRPLAANLVDVTGAGDALIAAFIAASLQGKSADACLRSGLAAAAITLESPGSVPDSLSAAAITARLARSEEPSVSA</sequence>
<dbReference type="PANTHER" id="PTHR10584:SF166">
    <property type="entry name" value="RIBOKINASE"/>
    <property type="match status" value="1"/>
</dbReference>
<accession>A0A839AGN8</accession>
<dbReference type="EMBL" id="JACFXV010000053">
    <property type="protein sequence ID" value="MBA5777709.1"/>
    <property type="molecule type" value="Genomic_DNA"/>
</dbReference>
<reference evidence="4 5" key="1">
    <citation type="submission" date="2020-07" db="EMBL/GenBank/DDBJ databases">
        <title>Stappia sp., F7233, whole genome shotgun sequencing project.</title>
        <authorList>
            <person name="Jiang S."/>
            <person name="Liu Z.W."/>
            <person name="Du Z.J."/>
        </authorList>
    </citation>
    <scope>NUCLEOTIDE SEQUENCE [LARGE SCALE GENOMIC DNA]</scope>
    <source>
        <strain evidence="4 5">F7233</strain>
    </source>
</reference>
<keyword evidence="5" id="KW-1185">Reference proteome</keyword>
<dbReference type="Gene3D" id="3.40.1190.20">
    <property type="match status" value="1"/>
</dbReference>
<evidence type="ECO:0000313" key="4">
    <source>
        <dbReference type="EMBL" id="MBA5777709.1"/>
    </source>
</evidence>
<dbReference type="Pfam" id="PF00294">
    <property type="entry name" value="PfkB"/>
    <property type="match status" value="1"/>
</dbReference>
<feature type="domain" description="Carbohydrate kinase PfkB" evidence="3">
    <location>
        <begin position="14"/>
        <end position="295"/>
    </location>
</feature>
<evidence type="ECO:0000259" key="3">
    <source>
        <dbReference type="Pfam" id="PF00294"/>
    </source>
</evidence>
<dbReference type="PROSITE" id="PS00584">
    <property type="entry name" value="PFKB_KINASES_2"/>
    <property type="match status" value="1"/>
</dbReference>
<organism evidence="4 5">
    <name type="scientific">Stappia albiluteola</name>
    <dbReference type="NCBI Taxonomy" id="2758565"/>
    <lineage>
        <taxon>Bacteria</taxon>
        <taxon>Pseudomonadati</taxon>
        <taxon>Pseudomonadota</taxon>
        <taxon>Alphaproteobacteria</taxon>
        <taxon>Hyphomicrobiales</taxon>
        <taxon>Stappiaceae</taxon>
        <taxon>Stappia</taxon>
    </lineage>
</organism>
<evidence type="ECO:0000313" key="5">
    <source>
        <dbReference type="Proteomes" id="UP000541109"/>
    </source>
</evidence>
<dbReference type="PANTHER" id="PTHR10584">
    <property type="entry name" value="SUGAR KINASE"/>
    <property type="match status" value="1"/>
</dbReference>
<proteinExistence type="predicted"/>